<keyword evidence="7" id="KW-0325">Glycoprotein</keyword>
<gene>
    <name evidence="10" type="ORF">LSH36_493g00004</name>
</gene>
<evidence type="ECO:0000256" key="3">
    <source>
        <dbReference type="ARBA" id="ARBA00022679"/>
    </source>
</evidence>
<keyword evidence="6 8" id="KW-0472">Membrane</keyword>
<evidence type="ECO:0000256" key="7">
    <source>
        <dbReference type="ARBA" id="ARBA00023180"/>
    </source>
</evidence>
<keyword evidence="5 8" id="KW-1133">Transmembrane helix</keyword>
<evidence type="ECO:0000256" key="1">
    <source>
        <dbReference type="ARBA" id="ARBA00004167"/>
    </source>
</evidence>
<dbReference type="GO" id="GO:0097363">
    <property type="term" value="F:protein O-acetylglucosaminyltransferase activity"/>
    <property type="evidence" value="ECO:0007669"/>
    <property type="project" value="TreeGrafter"/>
</dbReference>
<dbReference type="PANTHER" id="PTHR20961">
    <property type="entry name" value="GLYCOSYLTRANSFERASE"/>
    <property type="match status" value="1"/>
</dbReference>
<reference evidence="10" key="1">
    <citation type="journal article" date="2023" name="Mol. Biol. Evol.">
        <title>Third-Generation Sequencing Reveals the Adaptive Role of the Epigenome in Three Deep-Sea Polychaetes.</title>
        <authorList>
            <person name="Perez M."/>
            <person name="Aroh O."/>
            <person name="Sun Y."/>
            <person name="Lan Y."/>
            <person name="Juniper S.K."/>
            <person name="Young C.R."/>
            <person name="Angers B."/>
            <person name="Qian P.Y."/>
        </authorList>
    </citation>
    <scope>NUCLEOTIDE SEQUENCE</scope>
    <source>
        <strain evidence="10">P08H-3</strain>
    </source>
</reference>
<accession>A0AAD9J8N0</accession>
<sequence length="497" mass="56961">MTPTPLSRRIGVKRIILILVVIVVLMMVVQVFKIFRFEISKPTDERETNMVINTVNGETLSHALWIRLKRYNSEIEEVRLRLKRSLLKTQQRHVKCDFERIQVADAQSPNYFNIITRASEIETLTLEDNIDDVMKYLADRYYDYASNDCRLLEDKCKYGQYFGHRYGARCSSNIAQTGSGHPLSSDALGIGIPDNTTIQKDGRHIVTFIHIMPNAISFDDGNVIRDHLKIVPQKCKRVLKKTCSQSSKSTARYSEVFTIAQSWGEAFYHGTLEELPKIAPYLYFLKRHPEIMIHVKGRPKYLSLLGINNSRLIEAQSIHADILYMPAGSPCGRSPLFITQVLANIVATLPDHPPSTIRDTVVLIKRTKSRWFTQHDAILRMLRKHSAQVNLSVEVFGDNPLPSLNRTIDMFRRAEIVVAPHGAGESNLIFSHPDTLLIEGLCYDSDALANLCYRNMAQALGLRYYGLIYRHQCMKITANQIEEPLLEYFKLKFNYRP</sequence>
<dbReference type="EMBL" id="JAODUP010000493">
    <property type="protein sequence ID" value="KAK2148503.1"/>
    <property type="molecule type" value="Genomic_DNA"/>
</dbReference>
<evidence type="ECO:0000256" key="5">
    <source>
        <dbReference type="ARBA" id="ARBA00022989"/>
    </source>
</evidence>
<keyword evidence="4 8" id="KW-0812">Transmembrane</keyword>
<evidence type="ECO:0000313" key="11">
    <source>
        <dbReference type="Proteomes" id="UP001208570"/>
    </source>
</evidence>
<dbReference type="PANTHER" id="PTHR20961:SF38">
    <property type="entry name" value="PROTEIN O-LINKED-MANNOSE BETA-1,4-N-ACETYLGLUCOSAMINYLTRANSFERASE 2"/>
    <property type="match status" value="1"/>
</dbReference>
<keyword evidence="11" id="KW-1185">Reference proteome</keyword>
<dbReference type="InterPro" id="IPR007657">
    <property type="entry name" value="Glycosyltransferase_61"/>
</dbReference>
<dbReference type="Proteomes" id="UP001208570">
    <property type="component" value="Unassembled WGS sequence"/>
</dbReference>
<dbReference type="AlphaFoldDB" id="A0AAD9J8N0"/>
<comment type="caution">
    <text evidence="10">The sequence shown here is derived from an EMBL/GenBank/DDBJ whole genome shotgun (WGS) entry which is preliminary data.</text>
</comment>
<feature type="transmembrane region" description="Helical" evidence="8">
    <location>
        <begin position="12"/>
        <end position="32"/>
    </location>
</feature>
<organism evidence="10 11">
    <name type="scientific">Paralvinella palmiformis</name>
    <dbReference type="NCBI Taxonomy" id="53620"/>
    <lineage>
        <taxon>Eukaryota</taxon>
        <taxon>Metazoa</taxon>
        <taxon>Spiralia</taxon>
        <taxon>Lophotrochozoa</taxon>
        <taxon>Annelida</taxon>
        <taxon>Polychaeta</taxon>
        <taxon>Sedentaria</taxon>
        <taxon>Canalipalpata</taxon>
        <taxon>Terebellida</taxon>
        <taxon>Terebelliformia</taxon>
        <taxon>Alvinellidae</taxon>
        <taxon>Paralvinella</taxon>
    </lineage>
</organism>
<evidence type="ECO:0000256" key="4">
    <source>
        <dbReference type="ARBA" id="ARBA00022692"/>
    </source>
</evidence>
<dbReference type="InterPro" id="IPR049625">
    <property type="entry name" value="Glyco_transf_61_cat"/>
</dbReference>
<evidence type="ECO:0000313" key="10">
    <source>
        <dbReference type="EMBL" id="KAK2148503.1"/>
    </source>
</evidence>
<dbReference type="Pfam" id="PF04577">
    <property type="entry name" value="Glyco_transf_61"/>
    <property type="match status" value="1"/>
</dbReference>
<proteinExistence type="predicted"/>
<evidence type="ECO:0000256" key="2">
    <source>
        <dbReference type="ARBA" id="ARBA00022676"/>
    </source>
</evidence>
<evidence type="ECO:0000256" key="6">
    <source>
        <dbReference type="ARBA" id="ARBA00023136"/>
    </source>
</evidence>
<comment type="subcellular location">
    <subcellularLocation>
        <location evidence="1">Membrane</location>
        <topology evidence="1">Single-pass membrane protein</topology>
    </subcellularLocation>
</comment>
<protein>
    <recommendedName>
        <fullName evidence="9">Glycosyltransferase 61 catalytic domain-containing protein</fullName>
    </recommendedName>
</protein>
<feature type="domain" description="Glycosyltransferase 61 catalytic" evidence="9">
    <location>
        <begin position="267"/>
        <end position="437"/>
    </location>
</feature>
<dbReference type="GO" id="GO:0005783">
    <property type="term" value="C:endoplasmic reticulum"/>
    <property type="evidence" value="ECO:0007669"/>
    <property type="project" value="TreeGrafter"/>
</dbReference>
<evidence type="ECO:0000259" key="9">
    <source>
        <dbReference type="Pfam" id="PF04577"/>
    </source>
</evidence>
<keyword evidence="2" id="KW-0328">Glycosyltransferase</keyword>
<keyword evidence="3" id="KW-0808">Transferase</keyword>
<name>A0AAD9J8N0_9ANNE</name>
<evidence type="ECO:0000256" key="8">
    <source>
        <dbReference type="SAM" id="Phobius"/>
    </source>
</evidence>
<dbReference type="GO" id="GO:0016020">
    <property type="term" value="C:membrane"/>
    <property type="evidence" value="ECO:0007669"/>
    <property type="project" value="UniProtKB-SubCell"/>
</dbReference>
<dbReference type="GO" id="GO:0035269">
    <property type="term" value="P:protein O-linked glycosylation via mannose"/>
    <property type="evidence" value="ECO:0007669"/>
    <property type="project" value="TreeGrafter"/>
</dbReference>